<name>A0A1I2VEG8_9BACT</name>
<organism evidence="2 3">
    <name type="scientific">Algoriphagus hitonicola</name>
    <dbReference type="NCBI Taxonomy" id="435880"/>
    <lineage>
        <taxon>Bacteria</taxon>
        <taxon>Pseudomonadati</taxon>
        <taxon>Bacteroidota</taxon>
        <taxon>Cytophagia</taxon>
        <taxon>Cytophagales</taxon>
        <taxon>Cyclobacteriaceae</taxon>
        <taxon>Algoriphagus</taxon>
    </lineage>
</organism>
<dbReference type="Proteomes" id="UP000199642">
    <property type="component" value="Unassembled WGS sequence"/>
</dbReference>
<dbReference type="OrthoDB" id="9757728at2"/>
<feature type="coiled-coil region" evidence="1">
    <location>
        <begin position="353"/>
        <end position="380"/>
    </location>
</feature>
<sequence>MPTTELIGKYNDPTFHHIKSAFNQRSDDFPVLMLPVRLETKFVKYARIITPEKPNQPHVGGIIQDLYKLHHQIRTFFLPERKKQLNARQIQSKITTFNSVIKKQISQIEAFDQATRADKIVLRDAAKDLDSLAKLIEKDSLYSGKIGDLSSAIGRLTKTIEKLKTPSVSIFEKGKKYLDSLNKLNKSIDAIFVSNKINAAKLDAELDKIDLQIEELDKLADEPDFGATEEVIKEIQSKISYIKRRHKSGDVRLTNFKIGYTGIRDLKKEEYNLRNKINGLKKRIDEEHVPVIRSRGQLKTYPVKQLNAEILKAMNRMMGQSRFSSLNLRTVSTTQKALFPQLKSIHEHAQIPLEGSLTEIKELKANFLKLKNQLVDFQKKIRRVKVVTPAQKASLTKASNQITSYLNQLRELDPELVKTENQIIADDRIRLSARAANDTRINLLRTREVIRSSKASVPKKQLDVLTKQLGELQEKIKISSSNTILLPRGDYNQLKSAYYSLKDQVNNVLTANPRPDATAARVEAESKLLAIENHILDQLVDINDPRDRFYELNRDRVVFRVPSSVEVMELWVRIFPDDIAIDNHDERLTENEIKMAQDFYHEVYRFLPANRKNAELGAWRAAAASMGARRAAYAIKILEPQEVKLDQVEEIKDEFWDILIRELFYVPKRRDFVRNTTDLQKMVDAFAAWSSKVKIYLQPKRFTVCLENKEFLDQALAHCREAIDWAATWKRSRSRSLQESDIKAFVKQVNEVGKLIYQFYQSNLKGLNLPFKPKLTFPEVEKKSKGWDRAGFTEALPDRFVVVTKRGDEYQHIVTGKTIPNPLPLSLDPSGNQADEFDHLEDGELKVPQSLSWMFDFEAAVEVGMGLKIPLDKTDFEEGFDLVMAYGVQNKDAQSSQQLIDKLFTNHLYSEGGLEFLPLGTATNNTESVKSPYRGLDNDFDEAYQVFFNGDQAEFVNSALDQNELLISDGQFFKEGLGMSEDLIRLMKHFDKKDICNGRAMNRSLFSASLEYYFKNMVDSLMEDYDISQTMLFMLRHVSGIGTIPSFKIDNQPYGVLPISPVKSFKSQGALNKGSEANYIKNLTLFLKQTKAAFEHFPTKPISINDPEYKNDPQGQFLKILGLEPFSKEFFYRFGVNAASRWKEPEDSTFVINWDLENDVFAPTKVANNYNQLLKNLDLTTSFAQSNAISKADIYKNRFTEGNFILGPLVQDPRLGEKLAITDKGVNYIEWLLKPENLSKITQLQFDELPKVTFEEEELTQYTALFAMLRGALVFDRSTFAKNALEKLVDLDVELLERLFASHIDLVSYRLDAWLTGLSNFRLRELRKENEKGTYLGAFGFVHDLRREKSPQQLINTLPKGLEPINGGLVSRQPDSQGFVHGPSMNHAVTAAVLRAGFNAMKNQEGTANPLAINLTSSRIRKALHLLEGVSQGQELGALLGYQFERALHEKYDNGAGNPLEMDKYIYRLRRKFPSYSDENIESASQVQKESIRPANVVDGIALIDHFESYLLDDKTLVESVITSNSGTIGFSNYPWGLTGSLPNPSAPDVGSTADLERKKIRAIIHEIDNLMDALDALGDLMTAEGVYQLVRGNHIKAAAILDAIAEGKSIMDPDIIRSMRQGVMVSHRAILQIPISGSVGSPWAGVPESPRGKAEPALNHWLAARIGNPAKISWMVKLDSGDFPVNLIDLGLQPIDLVMLVAAGGDESQEELQARCLDYLRGLGQSTEGEIEFRFNSPGNPGDLSFGELISLIQHLGKVIGSARSSDARDFRIAEDDANFGAEATGINISKIKSRINSILQDYKNLLETLSPFQSGKTTYTEIERNLAIDSLKSLCLFGFAGFYPSNPTEDVLTMAQRIVSAKAKMEQQISFAEGKLSALDLEVEQAKWLTFCQDFSSKFLGSGFKILPEISLTNAAQISSQLAMPWGESPLRNLSGESDLVDWWAEISHVRKPMSQLESVSMLGELLYEDPLNLKPVQLPWDMDNLPPLNDRDYWFGAAYPDTYQPDGDRLSLLILGQQEVEEKCCGLVLDEWTELIPIAKQTTGIAFHFNQPDARAPQSLLLAVPAEKNGAWDFEELAHCIEEAFSLSKLRAVEPEHVEESMYSQLLPATATLAYGNTEHVQRLLDEEIDEDSDSKMGLYVDFSRINTGYEPE</sequence>
<dbReference type="RefSeq" id="WP_092792386.1">
    <property type="nucleotide sequence ID" value="NZ_FOPC01000009.1"/>
</dbReference>
<evidence type="ECO:0000256" key="1">
    <source>
        <dbReference type="SAM" id="Coils"/>
    </source>
</evidence>
<dbReference type="STRING" id="435880.SAMN04487988_109127"/>
<gene>
    <name evidence="2" type="ORF">SAMN04487988_109127</name>
</gene>
<evidence type="ECO:0000313" key="2">
    <source>
        <dbReference type="EMBL" id="SFG86849.1"/>
    </source>
</evidence>
<evidence type="ECO:0000313" key="3">
    <source>
        <dbReference type="Proteomes" id="UP000199642"/>
    </source>
</evidence>
<proteinExistence type="predicted"/>
<dbReference type="EMBL" id="FOPC01000009">
    <property type="protein sequence ID" value="SFG86849.1"/>
    <property type="molecule type" value="Genomic_DNA"/>
</dbReference>
<keyword evidence="3" id="KW-1185">Reference proteome</keyword>
<reference evidence="3" key="1">
    <citation type="submission" date="2016-10" db="EMBL/GenBank/DDBJ databases">
        <authorList>
            <person name="Varghese N."/>
            <person name="Submissions S."/>
        </authorList>
    </citation>
    <scope>NUCLEOTIDE SEQUENCE [LARGE SCALE GENOMIC DNA]</scope>
    <source>
        <strain evidence="3">DSM 19315</strain>
    </source>
</reference>
<accession>A0A1I2VEG8</accession>
<protein>
    <submittedName>
        <fullName evidence="2">Uncharacterized protein</fullName>
    </submittedName>
</protein>
<keyword evidence="1" id="KW-0175">Coiled coil</keyword>